<dbReference type="RefSeq" id="WP_261812429.1">
    <property type="nucleotide sequence ID" value="NZ_CP078078.1"/>
</dbReference>
<dbReference type="EMBL" id="CP078078">
    <property type="protein sequence ID" value="UPL17348.1"/>
    <property type="molecule type" value="Genomic_DNA"/>
</dbReference>
<keyword evidence="3" id="KW-1185">Reference proteome</keyword>
<organism evidence="2 3">
    <name type="scientific">Microbacterium aurugineum</name>
    <dbReference type="NCBI Taxonomy" id="2851642"/>
    <lineage>
        <taxon>Bacteria</taxon>
        <taxon>Bacillati</taxon>
        <taxon>Actinomycetota</taxon>
        <taxon>Actinomycetes</taxon>
        <taxon>Micrococcales</taxon>
        <taxon>Microbacteriaceae</taxon>
        <taxon>Microbacterium</taxon>
    </lineage>
</organism>
<proteinExistence type="predicted"/>
<accession>A0ABY4J0V5</accession>
<gene>
    <name evidence="2" type="ORF">KV397_06055</name>
</gene>
<sequence length="120" mass="12663">MTTSASVVQRPVRRRLPWVLMLLATVLTLGTVAFIWLVAVPVGPLVCAAVDPPTSNCFLSHRQGSALVMTVVVIAVYLLALLPALLRRARGVLVVGVVLLASAPFVSYAVVAWAPGFAMA</sequence>
<feature type="transmembrane region" description="Helical" evidence="1">
    <location>
        <begin position="93"/>
        <end position="114"/>
    </location>
</feature>
<name>A0ABY4J0V5_9MICO</name>
<evidence type="ECO:0000256" key="1">
    <source>
        <dbReference type="SAM" id="Phobius"/>
    </source>
</evidence>
<feature type="transmembrane region" description="Helical" evidence="1">
    <location>
        <begin position="20"/>
        <end position="46"/>
    </location>
</feature>
<keyword evidence="1" id="KW-0472">Membrane</keyword>
<dbReference type="Proteomes" id="UP000830631">
    <property type="component" value="Chromosome"/>
</dbReference>
<feature type="transmembrane region" description="Helical" evidence="1">
    <location>
        <begin position="66"/>
        <end position="86"/>
    </location>
</feature>
<reference evidence="2 3" key="1">
    <citation type="submission" date="2021-06" db="EMBL/GenBank/DDBJ databases">
        <title>Genome-based taxonomic framework of Microbacterium strains isolated from marine environment, the description of four new species and reclassification of four preexisting species.</title>
        <authorList>
            <person name="Lee S.D."/>
            <person name="Kim S.-M."/>
            <person name="Byeon Y.-S."/>
            <person name="Yang H.L."/>
            <person name="Kim I.S."/>
        </authorList>
    </citation>
    <scope>NUCLEOTIDE SEQUENCE [LARGE SCALE GENOMIC DNA]</scope>
    <source>
        <strain evidence="2 3">KSW4-10</strain>
    </source>
</reference>
<keyword evidence="1" id="KW-1133">Transmembrane helix</keyword>
<evidence type="ECO:0000313" key="3">
    <source>
        <dbReference type="Proteomes" id="UP000830631"/>
    </source>
</evidence>
<keyword evidence="1" id="KW-0812">Transmembrane</keyword>
<evidence type="ECO:0000313" key="2">
    <source>
        <dbReference type="EMBL" id="UPL17348.1"/>
    </source>
</evidence>
<protein>
    <submittedName>
        <fullName evidence="2">Uncharacterized protein</fullName>
    </submittedName>
</protein>